<evidence type="ECO:0000256" key="1">
    <source>
        <dbReference type="SAM" id="Phobius"/>
    </source>
</evidence>
<keyword evidence="1" id="KW-1133">Transmembrane helix</keyword>
<comment type="caution">
    <text evidence="2">The sequence shown here is derived from an EMBL/GenBank/DDBJ whole genome shotgun (WGS) entry which is preliminary data.</text>
</comment>
<dbReference type="EMBL" id="BAABHJ010000017">
    <property type="protein sequence ID" value="GAA4611406.1"/>
    <property type="molecule type" value="Genomic_DNA"/>
</dbReference>
<keyword evidence="1" id="KW-0472">Membrane</keyword>
<evidence type="ECO:0008006" key="4">
    <source>
        <dbReference type="Google" id="ProtNLM"/>
    </source>
</evidence>
<keyword evidence="1" id="KW-0812">Transmembrane</keyword>
<gene>
    <name evidence="2" type="ORF">GCM10023195_48260</name>
</gene>
<feature type="transmembrane region" description="Helical" evidence="1">
    <location>
        <begin position="43"/>
        <end position="63"/>
    </location>
</feature>
<name>A0ABP8TQV7_9ACTN</name>
<sequence>MSMNLEDELRATFAARAESVPTGPDPYPATARRVARARRRRRAVAAGALAVSAVLLVGAPAGIRQLADRPGPASGRHADALSWPLRGSLAGDKAFLGTLSEEALRRQRWGDMVHILYAQDDGRHRVAVVVTVRGRSARGSVWHGPSGAEPRAMKDDSLFADDSVPLDPEPMVWYAGGTGPLLVLGPPAMTDVKVSPAIAQRGDGTAYRVVRTVHADRGAVLTDVPGVRPWQLAVEFRIGGRYGPAQQVPYTTDSENSSAYWPAVGRAAAKATGHVDAEQARGLLDGTAGYFGLVGERLTYRFWWGDRLPGGVDALVATVRVPSGPEIRVVQDTYTEKDGSTSQDRYAVRMRADADARRPIGWVTTAAQNFPEEEEHATGAVYVPDGPGVRVELWNHGTMVTAARIGATGLAVFQTRLPAAELGGCEYRVLDGKGKIVAKARLGLPDLGTVLGWNLKW</sequence>
<organism evidence="2 3">
    <name type="scientific">Actinoallomurus liliacearum</name>
    <dbReference type="NCBI Taxonomy" id="1080073"/>
    <lineage>
        <taxon>Bacteria</taxon>
        <taxon>Bacillati</taxon>
        <taxon>Actinomycetota</taxon>
        <taxon>Actinomycetes</taxon>
        <taxon>Streptosporangiales</taxon>
        <taxon>Thermomonosporaceae</taxon>
        <taxon>Actinoallomurus</taxon>
    </lineage>
</organism>
<accession>A0ABP8TQV7</accession>
<keyword evidence="3" id="KW-1185">Reference proteome</keyword>
<protein>
    <recommendedName>
        <fullName evidence="4">DUF4179 domain-containing protein</fullName>
    </recommendedName>
</protein>
<dbReference type="Proteomes" id="UP001500212">
    <property type="component" value="Unassembled WGS sequence"/>
</dbReference>
<reference evidence="3" key="1">
    <citation type="journal article" date="2019" name="Int. J. Syst. Evol. Microbiol.">
        <title>The Global Catalogue of Microorganisms (GCM) 10K type strain sequencing project: providing services to taxonomists for standard genome sequencing and annotation.</title>
        <authorList>
            <consortium name="The Broad Institute Genomics Platform"/>
            <consortium name="The Broad Institute Genome Sequencing Center for Infectious Disease"/>
            <person name="Wu L."/>
            <person name="Ma J."/>
        </authorList>
    </citation>
    <scope>NUCLEOTIDE SEQUENCE [LARGE SCALE GENOMIC DNA]</scope>
    <source>
        <strain evidence="3">JCM 17938</strain>
    </source>
</reference>
<evidence type="ECO:0000313" key="2">
    <source>
        <dbReference type="EMBL" id="GAA4611406.1"/>
    </source>
</evidence>
<evidence type="ECO:0000313" key="3">
    <source>
        <dbReference type="Proteomes" id="UP001500212"/>
    </source>
</evidence>
<dbReference type="RefSeq" id="WP_345358574.1">
    <property type="nucleotide sequence ID" value="NZ_BAABHJ010000017.1"/>
</dbReference>
<proteinExistence type="predicted"/>